<sequence length="447" mass="48829">MSGPKVVRIVTREEMLAICEGHLRRLDQAIVAWAVAGQRIGELSAEEIAATRARQRGLAALIATDAFMELQKKVTDEIAFLKDDVIRRQAIAIDKAEQLVKRRRQGQDSATTLLAALKSKGVELPQDLVSKLALVASGAEVLDADVLLARGFSLLVPETAREISVAQKELAGRLLEGERTQDFGEWKAANMSRMHNPLINRVDRQIAEAQVLLDESEVATFAEKLRLIERDVNESRRNLLLDSLILDLASAVRMSRAHNAAIEELHELASEMSAEASAGAKALVGQIRLCGPATTLNEIGRLAAECRELIAREQDRKAAQARRGVILNGLARLGYEVNEGMQTAWARDGRVVVKNPAVPDYGVELGGHTQTGRLQVRAVALTKNHDTSRDKDVETLWCGDFGKLQELLVTTGDTLLVERAIGVGEVPLKIIDDGNAKVTATDKGRYL</sequence>
<keyword evidence="2" id="KW-1185">Reference proteome</keyword>
<gene>
    <name evidence="1" type="ORF">PAN31108_04693</name>
</gene>
<organism evidence="1 2">
    <name type="scientific">Pandoraea anhela</name>
    <dbReference type="NCBI Taxonomy" id="2508295"/>
    <lineage>
        <taxon>Bacteria</taxon>
        <taxon>Pseudomonadati</taxon>
        <taxon>Pseudomonadota</taxon>
        <taxon>Betaproteobacteria</taxon>
        <taxon>Burkholderiales</taxon>
        <taxon>Burkholderiaceae</taxon>
        <taxon>Pandoraea</taxon>
    </lineage>
</organism>
<accession>A0A5E4YRM0</accession>
<name>A0A5E4YRM0_9BURK</name>
<reference evidence="1 2" key="1">
    <citation type="submission" date="2019-08" db="EMBL/GenBank/DDBJ databases">
        <authorList>
            <person name="Peeters C."/>
        </authorList>
    </citation>
    <scope>NUCLEOTIDE SEQUENCE [LARGE SCALE GENOMIC DNA]</scope>
    <source>
        <strain evidence="1 2">LMG 31108</strain>
    </source>
</reference>
<evidence type="ECO:0000313" key="1">
    <source>
        <dbReference type="EMBL" id="VVE50910.1"/>
    </source>
</evidence>
<dbReference type="AlphaFoldDB" id="A0A5E4YRM0"/>
<dbReference type="EMBL" id="CABPSB010000025">
    <property type="protein sequence ID" value="VVE50910.1"/>
    <property type="molecule type" value="Genomic_DNA"/>
</dbReference>
<proteinExistence type="predicted"/>
<dbReference type="OrthoDB" id="238413at2"/>
<protein>
    <submittedName>
        <fullName evidence="1">Uncharacterized protein</fullName>
    </submittedName>
</protein>
<dbReference type="RefSeq" id="WP_150671162.1">
    <property type="nucleotide sequence ID" value="NZ_CABPSB010000025.1"/>
</dbReference>
<dbReference type="Proteomes" id="UP000406256">
    <property type="component" value="Unassembled WGS sequence"/>
</dbReference>
<evidence type="ECO:0000313" key="2">
    <source>
        <dbReference type="Proteomes" id="UP000406256"/>
    </source>
</evidence>